<name>A0AAF0IXG2_9BASI</name>
<evidence type="ECO:0000256" key="1">
    <source>
        <dbReference type="SAM" id="MobiDB-lite"/>
    </source>
</evidence>
<dbReference type="CDD" id="cd03426">
    <property type="entry name" value="NUDIX_CoAse_Nudt7"/>
    <property type="match status" value="1"/>
</dbReference>
<sequence length="356" mass="40691">MMQQDANGTLSTEARLRQFFSLPWVQRGTAELLFIKRAVRENDQWSSHVAFPGGRRDEEDESGLYTAMRETWEEVGIDLAEKEFLQVGHLEDREITSSLGKRLLMILSPYVFLQLSPFSEMPHLQTSEVESVQWVPLKLLFTPTPKWGTIDIDFARHAPRNSIVRGLLTVLIGKMSFRCIELPNRPTALASSSEVNPLVPQTLLPPKSDNQSEAKSEEEEDGTRVLTESEKDYLEQCTPHLQLWGLTLGMTLDFLSHMSTYQMQLAAQSSRSKGLLERFLSHTPSSWILGAPDLDTSSRKAPSAVEVFPRFCYPDVNFWIWVFGWRYRVILRGWQRSIGTEMERRAHWSGLALAAF</sequence>
<dbReference type="Gene3D" id="3.90.79.10">
    <property type="entry name" value="Nucleoside Triphosphate Pyrophosphohydrolase"/>
    <property type="match status" value="1"/>
</dbReference>
<evidence type="ECO:0000313" key="3">
    <source>
        <dbReference type="EMBL" id="WFD04056.1"/>
    </source>
</evidence>
<evidence type="ECO:0000259" key="2">
    <source>
        <dbReference type="PROSITE" id="PS51462"/>
    </source>
</evidence>
<dbReference type="InterPro" id="IPR015797">
    <property type="entry name" value="NUDIX_hydrolase-like_dom_sf"/>
</dbReference>
<feature type="region of interest" description="Disordered" evidence="1">
    <location>
        <begin position="191"/>
        <end position="225"/>
    </location>
</feature>
<dbReference type="EMBL" id="CP119939">
    <property type="protein sequence ID" value="WFD04056.1"/>
    <property type="molecule type" value="Genomic_DNA"/>
</dbReference>
<organism evidence="3 4">
    <name type="scientific">Malassezia obtusa</name>
    <dbReference type="NCBI Taxonomy" id="76774"/>
    <lineage>
        <taxon>Eukaryota</taxon>
        <taxon>Fungi</taxon>
        <taxon>Dikarya</taxon>
        <taxon>Basidiomycota</taxon>
        <taxon>Ustilaginomycotina</taxon>
        <taxon>Malasseziomycetes</taxon>
        <taxon>Malasseziales</taxon>
        <taxon>Malasseziaceae</taxon>
        <taxon>Malassezia</taxon>
    </lineage>
</organism>
<dbReference type="Proteomes" id="UP001214603">
    <property type="component" value="Chromosome 6"/>
</dbReference>
<dbReference type="PROSITE" id="PS51462">
    <property type="entry name" value="NUDIX"/>
    <property type="match status" value="1"/>
</dbReference>
<feature type="domain" description="Nudix hydrolase" evidence="2">
    <location>
        <begin position="15"/>
        <end position="157"/>
    </location>
</feature>
<accession>A0AAF0IXG2</accession>
<keyword evidence="4" id="KW-1185">Reference proteome</keyword>
<gene>
    <name evidence="3" type="ORF">MOBT1_002755</name>
</gene>
<dbReference type="PANTHER" id="PTHR12992">
    <property type="entry name" value="NUDIX HYDROLASE"/>
    <property type="match status" value="1"/>
</dbReference>
<proteinExistence type="predicted"/>
<dbReference type="GO" id="GO:0010945">
    <property type="term" value="F:coenzyme A diphosphatase activity"/>
    <property type="evidence" value="ECO:0007669"/>
    <property type="project" value="InterPro"/>
</dbReference>
<reference evidence="3" key="1">
    <citation type="submission" date="2023-03" db="EMBL/GenBank/DDBJ databases">
        <title>Mating type loci evolution in Malassezia.</title>
        <authorList>
            <person name="Coelho M.A."/>
        </authorList>
    </citation>
    <scope>NUCLEOTIDE SEQUENCE</scope>
    <source>
        <strain evidence="3">CBS 7876</strain>
    </source>
</reference>
<dbReference type="Pfam" id="PF00293">
    <property type="entry name" value="NUDIX"/>
    <property type="match status" value="1"/>
</dbReference>
<dbReference type="InterPro" id="IPR045121">
    <property type="entry name" value="CoAse"/>
</dbReference>
<protein>
    <recommendedName>
        <fullName evidence="2">Nudix hydrolase domain-containing protein</fullName>
    </recommendedName>
</protein>
<dbReference type="AlphaFoldDB" id="A0AAF0IXG2"/>
<dbReference type="SUPFAM" id="SSF55811">
    <property type="entry name" value="Nudix"/>
    <property type="match status" value="1"/>
</dbReference>
<dbReference type="InterPro" id="IPR000086">
    <property type="entry name" value="NUDIX_hydrolase_dom"/>
</dbReference>
<evidence type="ECO:0000313" key="4">
    <source>
        <dbReference type="Proteomes" id="UP001214603"/>
    </source>
</evidence>
<dbReference type="PANTHER" id="PTHR12992:SF44">
    <property type="entry name" value="NUDIX HYDROLASE DOMAIN-CONTAINING PROTEIN"/>
    <property type="match status" value="1"/>
</dbReference>